<dbReference type="Pfam" id="PF00069">
    <property type="entry name" value="Pkinase"/>
    <property type="match status" value="1"/>
</dbReference>
<protein>
    <submittedName>
        <fullName evidence="7">Protein kinase family protein</fullName>
    </submittedName>
</protein>
<dbReference type="InterPro" id="IPR017441">
    <property type="entry name" value="Protein_kinase_ATP_BS"/>
</dbReference>
<gene>
    <name evidence="7" type="ORF">IMC75_02575</name>
</gene>
<accession>A0ABX6TTL9</accession>
<evidence type="ECO:0000259" key="6">
    <source>
        <dbReference type="PROSITE" id="PS50011"/>
    </source>
</evidence>
<proteinExistence type="predicted"/>
<evidence type="ECO:0000313" key="8">
    <source>
        <dbReference type="Proteomes" id="UP000595070"/>
    </source>
</evidence>
<name>A0ABX6TTL9_9BACT</name>
<feature type="binding site" evidence="5">
    <location>
        <position position="180"/>
    </location>
    <ligand>
        <name>ATP</name>
        <dbReference type="ChEBI" id="CHEBI:30616"/>
    </ligand>
</feature>
<dbReference type="SUPFAM" id="SSF56112">
    <property type="entry name" value="Protein kinase-like (PK-like)"/>
    <property type="match status" value="1"/>
</dbReference>
<keyword evidence="4 5" id="KW-0067">ATP-binding</keyword>
<dbReference type="Gene3D" id="1.10.510.10">
    <property type="entry name" value="Transferase(Phosphotransferase) domain 1"/>
    <property type="match status" value="1"/>
</dbReference>
<sequence length="389" mass="45767">MEDKIINSIEIAFDEIKYQTNAEYVALYYIFDNEKLQLIFSTLHEKIMSCFQKMNTRLPSTEEDNYYWAGESGTLKHSIELALELQKKLKNSSLSFEIDEYYADVFTECIKFLKSSGGSIIPIGMEKIEIYKTIPIFKKSDFIKNSKTNIEHQLKNIGCGSYAKVFKYYDEFYQCDFALKRLNEKANAKEIERFLKEFETMKSINNPYILKVYSLNKDRNEYIMEYADFTLEKYINQNNSKLLIDEKISLGCQIIRGIEILWNKKILHRDISFKNILLKIYDDIYPVVKISDFGLIKEIDSQLTSENTEVKGSLNEISRLQKKGFKNYDTSDEIYALSRVLYFVATGKTNMEKAKCNFLQKATDENIENRYKNLNDLRKDFVSFLKNRT</sequence>
<feature type="domain" description="Protein kinase" evidence="6">
    <location>
        <begin position="151"/>
        <end position="389"/>
    </location>
</feature>
<reference evidence="7 8" key="1">
    <citation type="submission" date="2020-10" db="EMBL/GenBank/DDBJ databases">
        <title>Campylobacter and Helicobacter PacBio genomes.</title>
        <authorList>
            <person name="Lane C."/>
        </authorList>
    </citation>
    <scope>NUCLEOTIDE SEQUENCE [LARGE SCALE GENOMIC DNA]</scope>
    <source>
        <strain evidence="7 8">2016D-0074</strain>
    </source>
</reference>
<dbReference type="Proteomes" id="UP000595070">
    <property type="component" value="Chromosome"/>
</dbReference>
<keyword evidence="3 7" id="KW-0418">Kinase</keyword>
<keyword evidence="8" id="KW-1185">Reference proteome</keyword>
<dbReference type="InterPro" id="IPR045269">
    <property type="entry name" value="Atg1-like"/>
</dbReference>
<evidence type="ECO:0000256" key="4">
    <source>
        <dbReference type="ARBA" id="ARBA00022840"/>
    </source>
</evidence>
<evidence type="ECO:0000256" key="3">
    <source>
        <dbReference type="ARBA" id="ARBA00022777"/>
    </source>
</evidence>
<dbReference type="InterPro" id="IPR000719">
    <property type="entry name" value="Prot_kinase_dom"/>
</dbReference>
<dbReference type="RefSeq" id="WP_044599364.1">
    <property type="nucleotide sequence ID" value="NZ_CP063079.1"/>
</dbReference>
<dbReference type="CDD" id="cd00180">
    <property type="entry name" value="PKc"/>
    <property type="match status" value="1"/>
</dbReference>
<dbReference type="PROSITE" id="PS50011">
    <property type="entry name" value="PROTEIN_KINASE_DOM"/>
    <property type="match status" value="1"/>
</dbReference>
<evidence type="ECO:0000256" key="1">
    <source>
        <dbReference type="ARBA" id="ARBA00022679"/>
    </source>
</evidence>
<dbReference type="PANTHER" id="PTHR24348:SF22">
    <property type="entry name" value="NON-SPECIFIC SERINE_THREONINE PROTEIN KINASE"/>
    <property type="match status" value="1"/>
</dbReference>
<dbReference type="InterPro" id="IPR011009">
    <property type="entry name" value="Kinase-like_dom_sf"/>
</dbReference>
<keyword evidence="1" id="KW-0808">Transferase</keyword>
<evidence type="ECO:0000256" key="2">
    <source>
        <dbReference type="ARBA" id="ARBA00022741"/>
    </source>
</evidence>
<dbReference type="PROSITE" id="PS00107">
    <property type="entry name" value="PROTEIN_KINASE_ATP"/>
    <property type="match status" value="1"/>
</dbReference>
<evidence type="ECO:0000256" key="5">
    <source>
        <dbReference type="PROSITE-ProRule" id="PRU10141"/>
    </source>
</evidence>
<dbReference type="EMBL" id="CP063079">
    <property type="protein sequence ID" value="QOQ89378.1"/>
    <property type="molecule type" value="Genomic_DNA"/>
</dbReference>
<dbReference type="PROSITE" id="PS00109">
    <property type="entry name" value="PROTEIN_KINASE_TYR"/>
    <property type="match status" value="1"/>
</dbReference>
<keyword evidence="2 5" id="KW-0547">Nucleotide-binding</keyword>
<organism evidence="7 8">
    <name type="scientific">Campylobacter peloridis</name>
    <dbReference type="NCBI Taxonomy" id="488546"/>
    <lineage>
        <taxon>Bacteria</taxon>
        <taxon>Pseudomonadati</taxon>
        <taxon>Campylobacterota</taxon>
        <taxon>Epsilonproteobacteria</taxon>
        <taxon>Campylobacterales</taxon>
        <taxon>Campylobacteraceae</taxon>
        <taxon>Campylobacter</taxon>
    </lineage>
</organism>
<dbReference type="GO" id="GO:0016301">
    <property type="term" value="F:kinase activity"/>
    <property type="evidence" value="ECO:0007669"/>
    <property type="project" value="UniProtKB-KW"/>
</dbReference>
<dbReference type="InterPro" id="IPR008266">
    <property type="entry name" value="Tyr_kinase_AS"/>
</dbReference>
<evidence type="ECO:0000313" key="7">
    <source>
        <dbReference type="EMBL" id="QOQ89378.1"/>
    </source>
</evidence>
<dbReference type="PANTHER" id="PTHR24348">
    <property type="entry name" value="SERINE/THREONINE-PROTEIN KINASE UNC-51-RELATED"/>
    <property type="match status" value="1"/>
</dbReference>